<dbReference type="Gene3D" id="2.60.120.430">
    <property type="entry name" value="Galactose-binding lectin"/>
    <property type="match status" value="1"/>
</dbReference>
<dbReference type="Proteomes" id="UP001190926">
    <property type="component" value="Unassembled WGS sequence"/>
</dbReference>
<evidence type="ECO:0000256" key="4">
    <source>
        <dbReference type="ARBA" id="ARBA00022729"/>
    </source>
</evidence>
<feature type="chain" id="PRO_5042175999" description="Malectin-like domain-containing protein" evidence="10">
    <location>
        <begin position="22"/>
        <end position="635"/>
    </location>
</feature>
<reference evidence="12 13" key="1">
    <citation type="journal article" date="2021" name="Nat. Commun.">
        <title>Incipient diploidization of the medicinal plant Perilla within 10,000 years.</title>
        <authorList>
            <person name="Zhang Y."/>
            <person name="Shen Q."/>
            <person name="Leng L."/>
            <person name="Zhang D."/>
            <person name="Chen S."/>
            <person name="Shi Y."/>
            <person name="Ning Z."/>
            <person name="Chen S."/>
        </authorList>
    </citation>
    <scope>NUCLEOTIDE SEQUENCE [LARGE SCALE GENOMIC DNA]</scope>
    <source>
        <strain evidence="13">cv. PC099</strain>
    </source>
</reference>
<evidence type="ECO:0000256" key="2">
    <source>
        <dbReference type="ARBA" id="ARBA00022614"/>
    </source>
</evidence>
<organism evidence="12 13">
    <name type="scientific">Perilla frutescens var. hirtella</name>
    <name type="common">Perilla citriodora</name>
    <name type="synonym">Perilla setoyensis</name>
    <dbReference type="NCBI Taxonomy" id="608512"/>
    <lineage>
        <taxon>Eukaryota</taxon>
        <taxon>Viridiplantae</taxon>
        <taxon>Streptophyta</taxon>
        <taxon>Embryophyta</taxon>
        <taxon>Tracheophyta</taxon>
        <taxon>Spermatophyta</taxon>
        <taxon>Magnoliopsida</taxon>
        <taxon>eudicotyledons</taxon>
        <taxon>Gunneridae</taxon>
        <taxon>Pentapetalae</taxon>
        <taxon>asterids</taxon>
        <taxon>lamiids</taxon>
        <taxon>Lamiales</taxon>
        <taxon>Lamiaceae</taxon>
        <taxon>Nepetoideae</taxon>
        <taxon>Elsholtzieae</taxon>
        <taxon>Perilla</taxon>
    </lineage>
</organism>
<evidence type="ECO:0000256" key="5">
    <source>
        <dbReference type="ARBA" id="ARBA00022737"/>
    </source>
</evidence>
<dbReference type="Gene3D" id="3.80.10.10">
    <property type="entry name" value="Ribonuclease Inhibitor"/>
    <property type="match status" value="1"/>
</dbReference>
<protein>
    <recommendedName>
        <fullName evidence="11">Malectin-like domain-containing protein</fullName>
    </recommendedName>
</protein>
<dbReference type="Pfam" id="PF13855">
    <property type="entry name" value="LRR_8"/>
    <property type="match status" value="1"/>
</dbReference>
<evidence type="ECO:0000256" key="3">
    <source>
        <dbReference type="ARBA" id="ARBA00022692"/>
    </source>
</evidence>
<evidence type="ECO:0000256" key="9">
    <source>
        <dbReference type="SAM" id="Phobius"/>
    </source>
</evidence>
<evidence type="ECO:0000259" key="11">
    <source>
        <dbReference type="Pfam" id="PF12819"/>
    </source>
</evidence>
<feature type="signal peptide" evidence="10">
    <location>
        <begin position="1"/>
        <end position="21"/>
    </location>
</feature>
<comment type="caution">
    <text evidence="12">The sequence shown here is derived from an EMBL/GenBank/DDBJ whole genome shotgun (WGS) entry which is preliminary data.</text>
</comment>
<evidence type="ECO:0000256" key="6">
    <source>
        <dbReference type="ARBA" id="ARBA00022989"/>
    </source>
</evidence>
<feature type="transmembrane region" description="Helical" evidence="9">
    <location>
        <begin position="490"/>
        <end position="513"/>
    </location>
</feature>
<dbReference type="PANTHER" id="PTHR45631:SF186">
    <property type="entry name" value="MALECTIN-LIKE DOMAIN-CONTAINING PROTEIN"/>
    <property type="match status" value="1"/>
</dbReference>
<feature type="compositionally biased region" description="Polar residues" evidence="8">
    <location>
        <begin position="526"/>
        <end position="541"/>
    </location>
</feature>
<keyword evidence="5" id="KW-0677">Repeat</keyword>
<dbReference type="PANTHER" id="PTHR45631">
    <property type="entry name" value="OS07G0107800 PROTEIN-RELATED"/>
    <property type="match status" value="1"/>
</dbReference>
<keyword evidence="6 9" id="KW-1133">Transmembrane helix</keyword>
<dbReference type="InterPro" id="IPR032675">
    <property type="entry name" value="LRR_dom_sf"/>
</dbReference>
<comment type="subcellular location">
    <subcellularLocation>
        <location evidence="1">Membrane</location>
        <topology evidence="1">Single-pass membrane protein</topology>
    </subcellularLocation>
</comment>
<keyword evidence="7 9" id="KW-0472">Membrane</keyword>
<evidence type="ECO:0000256" key="8">
    <source>
        <dbReference type="SAM" id="MobiDB-lite"/>
    </source>
</evidence>
<sequence length="635" mass="70380">MQKSLIYLVLALLNLKFFAQGQPDSWIGIDCGSNRSTATFGLIWQPDEEFIKSGTNRVIPDDTTTSLAIFQTLRVFTDQNKNCYTLPRTSSYGYFIRAAFLYANYDGLSRPPTFDLEIDGNKWTTVVTSSTDYTYYEILYWTQNSNISVCLARTQNDQFPFISSLESWTISYDMYTVMSHDMAWLKSYRYDYGPNNGILGYVGGDSCNRIWEAISIPGTFNTSGGSVYSCDQNAPLSAIEDAIEAQDKATSLFLSFNPIKTATPIYIEAYFTQMDAGFSDTRSFDMYVGGINVGTITPSDDYSCNTQAAFAQVSSSNLSIELRPTAESTLPPIISAIEIYTASDPLVTTGTDQRDLNGVMSFTSSYDRLKGWSGEPCLPVDTVWQWLGCTATQPPRVTSIYLSGYQLNGPLPNFSQMQALVDIDLSKNNLTGEIPAFLGQLPNLRTLNLSYNDFSGVVPPSIRNNRKLAYDITGNPNLDSGKNGISKATIIGLAVGIPLLVAVIVVVVVFWVIRRRANHQGGTEAETGNGSDGQQYIQTAHPSAPPAEKDDEEDEYVEINAIDIKPKEESMVPDMELDELEELIHHYADDGDHHSPIHASNDHSMVPDLDLEELHQIINREKDRAHEFGTGKSDN</sequence>
<keyword evidence="13" id="KW-1185">Reference proteome</keyword>
<keyword evidence="2" id="KW-0433">Leucine-rich repeat</keyword>
<dbReference type="FunFam" id="3.80.10.10:FF:000129">
    <property type="entry name" value="Leucine-rich repeat receptor-like kinase"/>
    <property type="match status" value="1"/>
</dbReference>
<evidence type="ECO:0000256" key="1">
    <source>
        <dbReference type="ARBA" id="ARBA00004167"/>
    </source>
</evidence>
<proteinExistence type="predicted"/>
<keyword evidence="3 9" id="KW-0812">Transmembrane</keyword>
<evidence type="ECO:0000313" key="12">
    <source>
        <dbReference type="EMBL" id="KAH6822002.1"/>
    </source>
</evidence>
<evidence type="ECO:0000313" key="13">
    <source>
        <dbReference type="Proteomes" id="UP001190926"/>
    </source>
</evidence>
<dbReference type="InterPro" id="IPR001611">
    <property type="entry name" value="Leu-rich_rpt"/>
</dbReference>
<evidence type="ECO:0000256" key="7">
    <source>
        <dbReference type="ARBA" id="ARBA00023136"/>
    </source>
</evidence>
<gene>
    <name evidence="12" type="ORF">C2S53_014472</name>
</gene>
<keyword evidence="4 10" id="KW-0732">Signal</keyword>
<dbReference type="Pfam" id="PF12819">
    <property type="entry name" value="Malectin_like"/>
    <property type="match status" value="1"/>
</dbReference>
<dbReference type="SUPFAM" id="SSF52058">
    <property type="entry name" value="L domain-like"/>
    <property type="match status" value="1"/>
</dbReference>
<dbReference type="AlphaFoldDB" id="A0AAD4IUV9"/>
<evidence type="ECO:0000256" key="10">
    <source>
        <dbReference type="SAM" id="SignalP"/>
    </source>
</evidence>
<dbReference type="InterPro" id="IPR024788">
    <property type="entry name" value="Malectin-like_Carb-bd_dom"/>
</dbReference>
<dbReference type="GO" id="GO:0016020">
    <property type="term" value="C:membrane"/>
    <property type="evidence" value="ECO:0007669"/>
    <property type="project" value="UniProtKB-SubCell"/>
</dbReference>
<feature type="domain" description="Malectin-like" evidence="11">
    <location>
        <begin position="29"/>
        <end position="341"/>
    </location>
</feature>
<dbReference type="EMBL" id="SDAM02001747">
    <property type="protein sequence ID" value="KAH6822002.1"/>
    <property type="molecule type" value="Genomic_DNA"/>
</dbReference>
<name>A0AAD4IUV9_PERFH</name>
<feature type="region of interest" description="Disordered" evidence="8">
    <location>
        <begin position="520"/>
        <end position="554"/>
    </location>
</feature>
<accession>A0AAD4IUV9</accession>